<organism evidence="1 2">
    <name type="scientific">Dentiscutata heterogama</name>
    <dbReference type="NCBI Taxonomy" id="1316150"/>
    <lineage>
        <taxon>Eukaryota</taxon>
        <taxon>Fungi</taxon>
        <taxon>Fungi incertae sedis</taxon>
        <taxon>Mucoromycota</taxon>
        <taxon>Glomeromycotina</taxon>
        <taxon>Glomeromycetes</taxon>
        <taxon>Diversisporales</taxon>
        <taxon>Gigasporaceae</taxon>
        <taxon>Dentiscutata</taxon>
    </lineage>
</organism>
<reference evidence="1" key="1">
    <citation type="submission" date="2021-06" db="EMBL/GenBank/DDBJ databases">
        <authorList>
            <person name="Kallberg Y."/>
            <person name="Tangrot J."/>
            <person name="Rosling A."/>
        </authorList>
    </citation>
    <scope>NUCLEOTIDE SEQUENCE</scope>
    <source>
        <strain evidence="1">IL203A</strain>
    </source>
</reference>
<comment type="caution">
    <text evidence="1">The sequence shown here is derived from an EMBL/GenBank/DDBJ whole genome shotgun (WGS) entry which is preliminary data.</text>
</comment>
<sequence>SKNDLQFQNLPFVILFKIEILKKMSQQPVLGTVHHFCICVSDYKKSIEFYDSFLPKLGYKMLRNCDKYTCWVNSSLGQFGIAQAREEYKDIKHTRYAVGYHHLAWNATSKEEVDKFYELLVEKNYKILDAPKDYNYAPVYYAVFWEDPDGFKLELCYVPFPYESENKQE</sequence>
<dbReference type="EMBL" id="CAJVPU010031604">
    <property type="protein sequence ID" value="CAG8717430.1"/>
    <property type="molecule type" value="Genomic_DNA"/>
</dbReference>
<dbReference type="Proteomes" id="UP000789702">
    <property type="component" value="Unassembled WGS sequence"/>
</dbReference>
<proteinExistence type="predicted"/>
<gene>
    <name evidence="1" type="ORF">DHETER_LOCUS12627</name>
</gene>
<feature type="non-terminal residue" evidence="1">
    <location>
        <position position="1"/>
    </location>
</feature>
<evidence type="ECO:0000313" key="1">
    <source>
        <dbReference type="EMBL" id="CAG8717430.1"/>
    </source>
</evidence>
<protein>
    <submittedName>
        <fullName evidence="1">253_t:CDS:1</fullName>
    </submittedName>
</protein>
<name>A0ACA9PQ52_9GLOM</name>
<keyword evidence="2" id="KW-1185">Reference proteome</keyword>
<accession>A0ACA9PQ52</accession>
<evidence type="ECO:0000313" key="2">
    <source>
        <dbReference type="Proteomes" id="UP000789702"/>
    </source>
</evidence>